<dbReference type="EMBL" id="LVEA01000053">
    <property type="protein sequence ID" value="KYL03060.1"/>
    <property type="molecule type" value="Genomic_DNA"/>
</dbReference>
<organism evidence="2 3">
    <name type="scientific">Fusobacterium necrophorum subsp. funduliforme</name>
    <dbReference type="NCBI Taxonomy" id="143387"/>
    <lineage>
        <taxon>Bacteria</taxon>
        <taxon>Fusobacteriati</taxon>
        <taxon>Fusobacteriota</taxon>
        <taxon>Fusobacteriia</taxon>
        <taxon>Fusobacteriales</taxon>
        <taxon>Fusobacteriaceae</taxon>
        <taxon>Fusobacterium</taxon>
    </lineage>
</organism>
<evidence type="ECO:0000313" key="3">
    <source>
        <dbReference type="Proteomes" id="UP000075816"/>
    </source>
</evidence>
<dbReference type="Proteomes" id="UP000075816">
    <property type="component" value="Unassembled WGS sequence"/>
</dbReference>
<dbReference type="PROSITE" id="PS50878">
    <property type="entry name" value="RT_POL"/>
    <property type="match status" value="1"/>
</dbReference>
<dbReference type="CDD" id="cd01646">
    <property type="entry name" value="RT_Bac_retron_I"/>
    <property type="match status" value="1"/>
</dbReference>
<protein>
    <recommendedName>
        <fullName evidence="1">Reverse transcriptase domain-containing protein</fullName>
    </recommendedName>
</protein>
<dbReference type="Pfam" id="PF00078">
    <property type="entry name" value="RVT_1"/>
    <property type="match status" value="1"/>
</dbReference>
<proteinExistence type="predicted"/>
<evidence type="ECO:0000313" key="2">
    <source>
        <dbReference type="EMBL" id="KYL03060.1"/>
    </source>
</evidence>
<evidence type="ECO:0000259" key="1">
    <source>
        <dbReference type="PROSITE" id="PS50878"/>
    </source>
</evidence>
<dbReference type="eggNOG" id="COG3344">
    <property type="taxonomic scope" value="Bacteria"/>
</dbReference>
<comment type="caution">
    <text evidence="2">The sequence shown here is derived from an EMBL/GenBank/DDBJ whole genome shotgun (WGS) entry which is preliminary data.</text>
</comment>
<gene>
    <name evidence="2" type="ORF">A2J07_06615</name>
</gene>
<dbReference type="KEGG" id="fnf:BSQ88_07060"/>
<reference evidence="2 3" key="1">
    <citation type="submission" date="2016-03" db="EMBL/GenBank/DDBJ databases">
        <title>Comparative genomics of human isolates of Fusobacterium necrophorum.</title>
        <authorList>
            <person name="Jensen A."/>
            <person name="Bank S."/>
            <person name="Andersen P.S."/>
            <person name="Kristensen L.H."/>
            <person name="Prag J."/>
        </authorList>
    </citation>
    <scope>NUCLEOTIDE SEQUENCE [LARGE SCALE GENOMIC DNA]</scope>
    <source>
        <strain evidence="2 3">LS_1264</strain>
    </source>
</reference>
<accession>A0A170MUZ6</accession>
<dbReference type="SUPFAM" id="SSF56672">
    <property type="entry name" value="DNA/RNA polymerases"/>
    <property type="match status" value="1"/>
</dbReference>
<dbReference type="AlphaFoldDB" id="A0A170MUZ6"/>
<name>A0A170MUZ6_9FUSO</name>
<dbReference type="RefSeq" id="WP_005960147.1">
    <property type="nucleotide sequence ID" value="NZ_CAXOUM010000003.1"/>
</dbReference>
<dbReference type="InterPro" id="IPR043502">
    <property type="entry name" value="DNA/RNA_pol_sf"/>
</dbReference>
<feature type="domain" description="Reverse transcriptase" evidence="1">
    <location>
        <begin position="1"/>
        <end position="320"/>
    </location>
</feature>
<dbReference type="InterPro" id="IPR000477">
    <property type="entry name" value="RT_dom"/>
</dbReference>
<sequence>MKEQLKKLYNELFNPIFLVRYGYYDMAIRKELQSISESQENYGQSEAFFFRIFNMEKVSKYMEEHDLQKYFNFENCHKNVSTEAVYFNIPKTFEARRQYKMPNLYSYMLLAFFISKNRQEFIDIFIENIFSTSKFFNFSEFNFTMNAKIKEKLTYSGRYKLHLDLSNFYHTLYTHSIPWIIIGKENAKKEKKKGFANELDCLVSKCQFDETYGIPTGNLISRIVAELYMCYFDKRMKEKKFRYSRYVDDVCFSFSLEVEKYNFLTSFTSLCREHNLIVNDKKTQIEIFPFISKNNKERIFNFFENYNNKKTIKEWVNKINEFIDYCVSQEALENKGSIKSIFPVLAITLKNMELSETKINKIFSSYEKISKFNIFEKIIDLTLQDSKLTNRFMTLFEELHNLGFDSKNAKRIVKKYFKEYQEQYRKKIEHYFNNQMNQELYQILLLCVEFQNKGLFTAELLLSLINILTDDFSLVLVTILYLQKNLSIEKILPKIEKILTETHQNYVDKNSSRMVEKLWFYRYFIYSLQKKEILSAKTINLYLSKKNCPRNNKNIYCSELKWGFVRNLSLDIDKFYNELLENEIWLVDFGKDDKLDYLSKLK</sequence>